<dbReference type="EMBL" id="GEIB01002071">
    <property type="protein sequence ID" value="JAR86404.1"/>
    <property type="molecule type" value="Transcribed_RNA"/>
</dbReference>
<accession>A0A147B6K0</accession>
<evidence type="ECO:0000313" key="1">
    <source>
        <dbReference type="EMBL" id="JAR86404.1"/>
    </source>
</evidence>
<dbReference type="AlphaFoldDB" id="A0A147B6K0"/>
<name>A0A147B6K0_9ACAR</name>
<reference evidence="1" key="1">
    <citation type="submission" date="2016-03" db="EMBL/GenBank/DDBJ databases">
        <title>Gut transcriptome analysis on engorged females of Ornithodoros mimon (Acari: Argasidae) and phylogenetic inferences of soft ticks.</title>
        <authorList>
            <person name="Landulfo G.A."/>
            <person name="Giovanni D."/>
            <person name="Carvalho E."/>
            <person name="Junqueira-de-Azevedo I."/>
            <person name="Patane J."/>
            <person name="Mendoca R."/>
            <person name="Barros-Battesti D."/>
        </authorList>
    </citation>
    <scope>NUCLEOTIDE SEQUENCE</scope>
    <source>
        <strain evidence="1">Females</strain>
        <tissue evidence="1">Gut</tissue>
    </source>
</reference>
<proteinExistence type="predicted"/>
<sequence>AIGVIVALAGLLYIQLKIIIRNETTIENWIITKAHMRERDPGDEFVYPYDLGTAENIKQVFVKPLGDGISWPIVVGTNQYTLTVEQIMQKADKRLRTRLYSVINPYNGSCFPITQGCCVCLSSPLSDEPRIKIYPGDQVVVSRRKTHWLYGEVETRYGKKRNARDGSRGNAWWKSARRQEARISRTTPRSIAERHICRGNRLHFTQLRFPKHSGHVHAEPSSVRNILAVM</sequence>
<organism evidence="1">
    <name type="scientific">Alectorobius mimon</name>
    <dbReference type="NCBI Taxonomy" id="360319"/>
    <lineage>
        <taxon>Eukaryota</taxon>
        <taxon>Metazoa</taxon>
        <taxon>Ecdysozoa</taxon>
        <taxon>Arthropoda</taxon>
        <taxon>Chelicerata</taxon>
        <taxon>Arachnida</taxon>
        <taxon>Acari</taxon>
        <taxon>Parasitiformes</taxon>
        <taxon>Ixodida</taxon>
        <taxon>Ixodoidea</taxon>
        <taxon>Argasidae</taxon>
        <taxon>Ornithodorinae</taxon>
        <taxon>Alectorobius</taxon>
    </lineage>
</organism>
<dbReference type="PANTHER" id="PTHR12246">
    <property type="entry name" value="PALMITOYLTRANSFERASE ZDHHC16"/>
    <property type="match status" value="1"/>
</dbReference>
<feature type="non-terminal residue" evidence="1">
    <location>
        <position position="1"/>
    </location>
</feature>
<dbReference type="InterPro" id="IPR039859">
    <property type="entry name" value="PFA4/ZDH16/20/ERF2-like"/>
</dbReference>
<protein>
    <submittedName>
        <fullName evidence="1">Zinc finger</fullName>
    </submittedName>
</protein>
<dbReference type="GO" id="GO:0016409">
    <property type="term" value="F:palmitoyltransferase activity"/>
    <property type="evidence" value="ECO:0007669"/>
    <property type="project" value="InterPro"/>
</dbReference>